<feature type="domain" description="Bacterial sugar transferase" evidence="8">
    <location>
        <begin position="258"/>
        <end position="438"/>
    </location>
</feature>
<name>A0ABV2JDL4_9STRE</name>
<evidence type="ECO:0000256" key="4">
    <source>
        <dbReference type="ARBA" id="ARBA00022692"/>
    </source>
</evidence>
<evidence type="ECO:0000256" key="6">
    <source>
        <dbReference type="ARBA" id="ARBA00023136"/>
    </source>
</evidence>
<evidence type="ECO:0000313" key="10">
    <source>
        <dbReference type="Proteomes" id="UP001549037"/>
    </source>
</evidence>
<comment type="similarity">
    <text evidence="2">Belongs to the bacterial sugar transferase family.</text>
</comment>
<evidence type="ECO:0000313" key="9">
    <source>
        <dbReference type="EMBL" id="MET3633848.1"/>
    </source>
</evidence>
<dbReference type="Proteomes" id="UP001549037">
    <property type="component" value="Unassembled WGS sequence"/>
</dbReference>
<evidence type="ECO:0000259" key="8">
    <source>
        <dbReference type="Pfam" id="PF02397"/>
    </source>
</evidence>
<evidence type="ECO:0000256" key="7">
    <source>
        <dbReference type="SAM" id="Phobius"/>
    </source>
</evidence>
<dbReference type="RefSeq" id="WP_354367750.1">
    <property type="nucleotide sequence ID" value="NZ_JBEPLN010000005.1"/>
</dbReference>
<dbReference type="PANTHER" id="PTHR30576">
    <property type="entry name" value="COLANIC BIOSYNTHESIS UDP-GLUCOSE LIPID CARRIER TRANSFERASE"/>
    <property type="match status" value="1"/>
</dbReference>
<keyword evidence="4 7" id="KW-0812">Transmembrane</keyword>
<feature type="transmembrane region" description="Helical" evidence="7">
    <location>
        <begin position="111"/>
        <end position="136"/>
    </location>
</feature>
<proteinExistence type="inferred from homology"/>
<dbReference type="Pfam" id="PF02397">
    <property type="entry name" value="Bac_transf"/>
    <property type="match status" value="1"/>
</dbReference>
<gene>
    <name evidence="9" type="ORF">ABID28_000482</name>
</gene>
<evidence type="ECO:0000256" key="3">
    <source>
        <dbReference type="ARBA" id="ARBA00022679"/>
    </source>
</evidence>
<sequence>MIKTKSLWSIIVYAVEVILMLAGIVVSLQFQELFDQFSNLNNNLLELSGFSRVLPWLVLIYLIICNMFDSHVYYNRSKSSLFVNAFFIQLFFSLVMLIVEWGSFHQLHVTGWFYLAYIILSTSISGAFYIMVSSLYKLVIGQKRLLILGKEKEVLAAIANFQSSASSFHELSYVAFSDYLEKIKKVIDQIDVVYLVGPIDQSEVLEIYDYLMREKKDMYLTANLESTLVRDSDLFNISDENMLRLAPYSLSKGQDIVKRLFDIVLALFMLVLSLPLTLLAACMIKLESEGPIFYKQDRVTRDNKIFSILKFRSMTVDAEKHSGPVLAQANDQRVTKVGKFIRATRIDELPQLINVLKGEMSIVGPRPERPFFVDQFSQEDSHYPWRHHVRAGLTGYAQVYGKYTSDFRDKLKFDLLYIKNYSLLLDIKLLLKTAIIIFDKMSSQGKEEQASDQLNLTELERIVKIL</sequence>
<keyword evidence="5 7" id="KW-1133">Transmembrane helix</keyword>
<feature type="transmembrane region" description="Helical" evidence="7">
    <location>
        <begin position="260"/>
        <end position="281"/>
    </location>
</feature>
<keyword evidence="3" id="KW-0808">Transferase</keyword>
<dbReference type="InterPro" id="IPR017475">
    <property type="entry name" value="EPS_sugar_tfrase"/>
</dbReference>
<organism evidence="9 10">
    <name type="scientific">Streptococcus porcorum</name>
    <dbReference type="NCBI Taxonomy" id="701526"/>
    <lineage>
        <taxon>Bacteria</taxon>
        <taxon>Bacillati</taxon>
        <taxon>Bacillota</taxon>
        <taxon>Bacilli</taxon>
        <taxon>Lactobacillales</taxon>
        <taxon>Streptococcaceae</taxon>
        <taxon>Streptococcus</taxon>
    </lineage>
</organism>
<dbReference type="EMBL" id="JBEPLN010000005">
    <property type="protein sequence ID" value="MET3633848.1"/>
    <property type="molecule type" value="Genomic_DNA"/>
</dbReference>
<protein>
    <submittedName>
        <fullName evidence="9">Exopolysaccharide biosynthesis polyprenyl glycosylphosphotransferase</fullName>
    </submittedName>
</protein>
<dbReference type="InterPro" id="IPR003362">
    <property type="entry name" value="Bact_transf"/>
</dbReference>
<evidence type="ECO:0000256" key="2">
    <source>
        <dbReference type="ARBA" id="ARBA00006464"/>
    </source>
</evidence>
<reference evidence="9 10" key="1">
    <citation type="submission" date="2024-06" db="EMBL/GenBank/DDBJ databases">
        <title>Genomic Encyclopedia of Type Strains, Phase IV (KMG-IV): sequencing the most valuable type-strain genomes for metagenomic binning, comparative biology and taxonomic classification.</title>
        <authorList>
            <person name="Goeker M."/>
        </authorList>
    </citation>
    <scope>NUCLEOTIDE SEQUENCE [LARGE SCALE GENOMIC DNA]</scope>
    <source>
        <strain evidence="9 10">DSM 28302</strain>
    </source>
</reference>
<keyword evidence="6 7" id="KW-0472">Membrane</keyword>
<accession>A0ABV2JDL4</accession>
<dbReference type="NCBIfam" id="TIGR03025">
    <property type="entry name" value="EPS_sugtrans"/>
    <property type="match status" value="1"/>
</dbReference>
<comment type="subcellular location">
    <subcellularLocation>
        <location evidence="1">Membrane</location>
        <topology evidence="1">Multi-pass membrane protein</topology>
    </subcellularLocation>
</comment>
<evidence type="ECO:0000256" key="5">
    <source>
        <dbReference type="ARBA" id="ARBA00022989"/>
    </source>
</evidence>
<comment type="caution">
    <text evidence="9">The sequence shown here is derived from an EMBL/GenBank/DDBJ whole genome shotgun (WGS) entry which is preliminary data.</text>
</comment>
<feature type="transmembrane region" description="Helical" evidence="7">
    <location>
        <begin position="81"/>
        <end position="99"/>
    </location>
</feature>
<feature type="transmembrane region" description="Helical" evidence="7">
    <location>
        <begin position="7"/>
        <end position="30"/>
    </location>
</feature>
<feature type="transmembrane region" description="Helical" evidence="7">
    <location>
        <begin position="50"/>
        <end position="69"/>
    </location>
</feature>
<evidence type="ECO:0000256" key="1">
    <source>
        <dbReference type="ARBA" id="ARBA00004141"/>
    </source>
</evidence>
<dbReference type="PANTHER" id="PTHR30576:SF0">
    <property type="entry name" value="UNDECAPRENYL-PHOSPHATE N-ACETYLGALACTOSAMINYL 1-PHOSPHATE TRANSFERASE-RELATED"/>
    <property type="match status" value="1"/>
</dbReference>
<keyword evidence="10" id="KW-1185">Reference proteome</keyword>